<feature type="transmembrane region" description="Helical" evidence="7">
    <location>
        <begin position="16"/>
        <end position="37"/>
    </location>
</feature>
<keyword evidence="9" id="KW-1185">Reference proteome</keyword>
<evidence type="ECO:0000256" key="6">
    <source>
        <dbReference type="RuleBase" id="RU362091"/>
    </source>
</evidence>
<protein>
    <submittedName>
        <fullName evidence="8">Solute:Na+ symporter, SSS family</fullName>
    </submittedName>
</protein>
<accession>A0A1M7RKX2</accession>
<gene>
    <name evidence="8" type="ORF">SAMN05443668_11842</name>
</gene>
<dbReference type="GO" id="GO:0005886">
    <property type="term" value="C:plasma membrane"/>
    <property type="evidence" value="ECO:0007669"/>
    <property type="project" value="TreeGrafter"/>
</dbReference>
<feature type="transmembrane region" description="Helical" evidence="7">
    <location>
        <begin position="288"/>
        <end position="313"/>
    </location>
</feature>
<dbReference type="PROSITE" id="PS50283">
    <property type="entry name" value="NA_SOLUT_SYMP_3"/>
    <property type="match status" value="1"/>
</dbReference>
<feature type="transmembrane region" description="Helical" evidence="7">
    <location>
        <begin position="444"/>
        <end position="464"/>
    </location>
</feature>
<dbReference type="InterPro" id="IPR001734">
    <property type="entry name" value="Na/solute_symporter"/>
</dbReference>
<comment type="similarity">
    <text evidence="2 6">Belongs to the sodium:solute symporter (SSF) (TC 2.A.21) family.</text>
</comment>
<sequence>MTTELAAKLDVNGIDYTILGIYFAIVIAIGLLARRAVATSEDFFLSGRALPAWVTGLAFVAANLGALEILGMAANGAEYGISTVHFYWIGAVPAMVFLGLVLMPFYYSTRVHSVPEYLRRRFNRPTHAFNALTFAVASVLTAGVNLYALGLIIQSLLGWPLWLAIFISAFFVLIYITLGGLSGAIYTEVLQFFVILAGLIPLVVVGLSAVGGWGGLKDKVTENTDIGAAAFSQWGGTAVGNATNPLGDWIGIVFGLGFVLSFGYWTTNFAEVQRALSAKDLSAAQRTPLIGAFPKIFIPALTIIPGLVALVLIPKLGQNGGPTYNDAIPELMAKFLPNGVLGIALTGLLAAFMAGMAANVSSFNTVFTYDLWRPYVVKDRPDRYYLQVGRIITVIGILIGIGTAFIAAGFSNIMNYVQALFSFFNAPLFATFIVGVFWKRMTPWAGFAGLVSGTAAAVFAYLTLNNKLGIPEIVHIESIQSRNFWGAVAAFVVDVVVTVIVTMLTKPKPLDEVKGLVWGVPDPDNPDAADAQKVRRWWESPKLLGFTALGITAVLSLIFL</sequence>
<comment type="subcellular location">
    <subcellularLocation>
        <location evidence="1">Membrane</location>
        <topology evidence="1">Multi-pass membrane protein</topology>
    </subcellularLocation>
</comment>
<dbReference type="Gene3D" id="1.20.1730.10">
    <property type="entry name" value="Sodium/glucose cotransporter"/>
    <property type="match status" value="1"/>
</dbReference>
<evidence type="ECO:0000256" key="1">
    <source>
        <dbReference type="ARBA" id="ARBA00004141"/>
    </source>
</evidence>
<feature type="transmembrane region" description="Helical" evidence="7">
    <location>
        <begin position="190"/>
        <end position="213"/>
    </location>
</feature>
<dbReference type="OrthoDB" id="9814523at2"/>
<feature type="transmembrane region" description="Helical" evidence="7">
    <location>
        <begin position="340"/>
        <end position="367"/>
    </location>
</feature>
<evidence type="ECO:0000313" key="8">
    <source>
        <dbReference type="EMBL" id="SHN46812.1"/>
    </source>
</evidence>
<organism evidence="8 9">
    <name type="scientific">Cryptosporangium aurantiacum</name>
    <dbReference type="NCBI Taxonomy" id="134849"/>
    <lineage>
        <taxon>Bacteria</taxon>
        <taxon>Bacillati</taxon>
        <taxon>Actinomycetota</taxon>
        <taxon>Actinomycetes</taxon>
        <taxon>Cryptosporangiales</taxon>
        <taxon>Cryptosporangiaceae</taxon>
        <taxon>Cryptosporangium</taxon>
    </lineage>
</organism>
<dbReference type="PANTHER" id="PTHR11819:SF195">
    <property type="entry name" value="SODIUM_GLUCOSE COTRANSPORTER 4"/>
    <property type="match status" value="1"/>
</dbReference>
<feature type="transmembrane region" description="Helical" evidence="7">
    <location>
        <begin position="484"/>
        <end position="504"/>
    </location>
</feature>
<feature type="transmembrane region" description="Helical" evidence="7">
    <location>
        <begin position="388"/>
        <end position="410"/>
    </location>
</feature>
<evidence type="ECO:0000256" key="4">
    <source>
        <dbReference type="ARBA" id="ARBA00022989"/>
    </source>
</evidence>
<feature type="transmembrane region" description="Helical" evidence="7">
    <location>
        <begin position="86"/>
        <end position="107"/>
    </location>
</feature>
<dbReference type="PANTHER" id="PTHR11819">
    <property type="entry name" value="SOLUTE CARRIER FAMILY 5"/>
    <property type="match status" value="1"/>
</dbReference>
<feature type="transmembrane region" description="Helical" evidence="7">
    <location>
        <begin position="128"/>
        <end position="153"/>
    </location>
</feature>
<evidence type="ECO:0000313" key="9">
    <source>
        <dbReference type="Proteomes" id="UP000184440"/>
    </source>
</evidence>
<keyword evidence="5 7" id="KW-0472">Membrane</keyword>
<feature type="transmembrane region" description="Helical" evidence="7">
    <location>
        <begin position="416"/>
        <end position="437"/>
    </location>
</feature>
<feature type="transmembrane region" description="Helical" evidence="7">
    <location>
        <begin position="249"/>
        <end position="267"/>
    </location>
</feature>
<reference evidence="8 9" key="1">
    <citation type="submission" date="2016-11" db="EMBL/GenBank/DDBJ databases">
        <authorList>
            <person name="Jaros S."/>
            <person name="Januszkiewicz K."/>
            <person name="Wedrychowicz H."/>
        </authorList>
    </citation>
    <scope>NUCLEOTIDE SEQUENCE [LARGE SCALE GENOMIC DNA]</scope>
    <source>
        <strain evidence="8 9">DSM 46144</strain>
    </source>
</reference>
<dbReference type="STRING" id="134849.SAMN05443668_11842"/>
<feature type="transmembrane region" description="Helical" evidence="7">
    <location>
        <begin position="159"/>
        <end position="178"/>
    </location>
</feature>
<dbReference type="CDD" id="cd11478">
    <property type="entry name" value="SLC5sbd_u2"/>
    <property type="match status" value="1"/>
</dbReference>
<dbReference type="GO" id="GO:0005412">
    <property type="term" value="F:D-glucose:sodium symporter activity"/>
    <property type="evidence" value="ECO:0007669"/>
    <property type="project" value="TreeGrafter"/>
</dbReference>
<dbReference type="Proteomes" id="UP000184440">
    <property type="component" value="Unassembled WGS sequence"/>
</dbReference>
<dbReference type="InterPro" id="IPR038377">
    <property type="entry name" value="Na/Glc_symporter_sf"/>
</dbReference>
<evidence type="ECO:0000256" key="5">
    <source>
        <dbReference type="ARBA" id="ARBA00023136"/>
    </source>
</evidence>
<feature type="transmembrane region" description="Helical" evidence="7">
    <location>
        <begin position="49"/>
        <end position="74"/>
    </location>
</feature>
<proteinExistence type="inferred from homology"/>
<dbReference type="AlphaFoldDB" id="A0A1M7RKX2"/>
<dbReference type="Pfam" id="PF00474">
    <property type="entry name" value="SSF"/>
    <property type="match status" value="1"/>
</dbReference>
<dbReference type="EMBL" id="FRCS01000018">
    <property type="protein sequence ID" value="SHN46812.1"/>
    <property type="molecule type" value="Genomic_DNA"/>
</dbReference>
<feature type="transmembrane region" description="Helical" evidence="7">
    <location>
        <begin position="543"/>
        <end position="559"/>
    </location>
</feature>
<keyword evidence="3 7" id="KW-0812">Transmembrane</keyword>
<dbReference type="NCBIfam" id="TIGR00813">
    <property type="entry name" value="sss"/>
    <property type="match status" value="1"/>
</dbReference>
<dbReference type="RefSeq" id="WP_073264119.1">
    <property type="nucleotide sequence ID" value="NZ_FRCS01000018.1"/>
</dbReference>
<evidence type="ECO:0000256" key="2">
    <source>
        <dbReference type="ARBA" id="ARBA00006434"/>
    </source>
</evidence>
<evidence type="ECO:0000256" key="7">
    <source>
        <dbReference type="SAM" id="Phobius"/>
    </source>
</evidence>
<evidence type="ECO:0000256" key="3">
    <source>
        <dbReference type="ARBA" id="ARBA00022692"/>
    </source>
</evidence>
<keyword evidence="4 7" id="KW-1133">Transmembrane helix</keyword>
<name>A0A1M7RKX2_9ACTN</name>